<dbReference type="Pfam" id="PF00440">
    <property type="entry name" value="TetR_N"/>
    <property type="match status" value="1"/>
</dbReference>
<name>A0A5C4MKX3_9ACTN</name>
<dbReference type="GO" id="GO:0000976">
    <property type="term" value="F:transcription cis-regulatory region binding"/>
    <property type="evidence" value="ECO:0007669"/>
    <property type="project" value="TreeGrafter"/>
</dbReference>
<dbReference type="PANTHER" id="PTHR30055">
    <property type="entry name" value="HTH-TYPE TRANSCRIPTIONAL REGULATOR RUTR"/>
    <property type="match status" value="1"/>
</dbReference>
<evidence type="ECO:0000256" key="4">
    <source>
        <dbReference type="PROSITE-ProRule" id="PRU00335"/>
    </source>
</evidence>
<evidence type="ECO:0000256" key="3">
    <source>
        <dbReference type="ARBA" id="ARBA00023163"/>
    </source>
</evidence>
<dbReference type="PANTHER" id="PTHR30055:SF234">
    <property type="entry name" value="HTH-TYPE TRANSCRIPTIONAL REGULATOR BETI"/>
    <property type="match status" value="1"/>
</dbReference>
<dbReference type="EMBL" id="VDFR01000096">
    <property type="protein sequence ID" value="TNC42462.1"/>
    <property type="molecule type" value="Genomic_DNA"/>
</dbReference>
<feature type="DNA-binding region" description="H-T-H motif" evidence="4">
    <location>
        <begin position="50"/>
        <end position="69"/>
    </location>
</feature>
<evidence type="ECO:0000313" key="8">
    <source>
        <dbReference type="Proteomes" id="UP000306740"/>
    </source>
</evidence>
<sequence>MARHPTARRGGAVVVDGVQESAPRRADALRNIASIVEAATRSLADDPDVSMNAVAKAAGVGRMTLYGHFPSRATLVAEVVERALRDAESTLGAVDVTGDPQAAMERLLDASWHVTYRYGGLVQAAEQSLSPDLLKRAHTQQVDRATTLLRRGRREGQFRRDVPLEWQVIAIQSLLHAAATAVHQGAVTADAAPTLVTTTVLATLTPPH</sequence>
<dbReference type="SUPFAM" id="SSF46689">
    <property type="entry name" value="Homeodomain-like"/>
    <property type="match status" value="1"/>
</dbReference>
<organism evidence="7 8">
    <name type="scientific">Mumia zhuanghuii</name>
    <dbReference type="NCBI Taxonomy" id="2585211"/>
    <lineage>
        <taxon>Bacteria</taxon>
        <taxon>Bacillati</taxon>
        <taxon>Actinomycetota</taxon>
        <taxon>Actinomycetes</taxon>
        <taxon>Propionibacteriales</taxon>
        <taxon>Nocardioidaceae</taxon>
        <taxon>Mumia</taxon>
    </lineage>
</organism>
<dbReference type="EMBL" id="VDFR01000079">
    <property type="protein sequence ID" value="TNC43691.1"/>
    <property type="molecule type" value="Genomic_DNA"/>
</dbReference>
<keyword evidence="3" id="KW-0804">Transcription</keyword>
<evidence type="ECO:0000259" key="5">
    <source>
        <dbReference type="PROSITE" id="PS50977"/>
    </source>
</evidence>
<reference evidence="7 8" key="1">
    <citation type="submission" date="2019-05" db="EMBL/GenBank/DDBJ databases">
        <title>Mumia sp. nov., isolated from the intestinal contents of plateau pika (Ochotona curzoniae) in the Qinghai-Tibet plateau of China.</title>
        <authorList>
            <person name="Tian Z."/>
        </authorList>
    </citation>
    <scope>NUCLEOTIDE SEQUENCE [LARGE SCALE GENOMIC DNA]</scope>
    <source>
        <strain evidence="8">527</strain>
        <strain evidence="7">Z527</strain>
    </source>
</reference>
<dbReference type="OrthoDB" id="8654052at2"/>
<dbReference type="InterPro" id="IPR001647">
    <property type="entry name" value="HTH_TetR"/>
</dbReference>
<keyword evidence="2 4" id="KW-0238">DNA-binding</keyword>
<dbReference type="AlphaFoldDB" id="A0A5C4MKX3"/>
<comment type="caution">
    <text evidence="7">The sequence shown here is derived from an EMBL/GenBank/DDBJ whole genome shotgun (WGS) entry which is preliminary data.</text>
</comment>
<evidence type="ECO:0000256" key="2">
    <source>
        <dbReference type="ARBA" id="ARBA00023125"/>
    </source>
</evidence>
<evidence type="ECO:0000256" key="1">
    <source>
        <dbReference type="ARBA" id="ARBA00023015"/>
    </source>
</evidence>
<evidence type="ECO:0000313" key="7">
    <source>
        <dbReference type="EMBL" id="TNC43691.1"/>
    </source>
</evidence>
<evidence type="ECO:0000313" key="6">
    <source>
        <dbReference type="EMBL" id="TNC42462.1"/>
    </source>
</evidence>
<gene>
    <name evidence="7" type="ORF">FHE65_17800</name>
    <name evidence="6" type="ORF">FHE65_21350</name>
</gene>
<dbReference type="InterPro" id="IPR050109">
    <property type="entry name" value="HTH-type_TetR-like_transc_reg"/>
</dbReference>
<dbReference type="PROSITE" id="PS50977">
    <property type="entry name" value="HTH_TETR_2"/>
    <property type="match status" value="1"/>
</dbReference>
<accession>A0A5C4MKX3</accession>
<keyword evidence="1" id="KW-0805">Transcription regulation</keyword>
<dbReference type="Gene3D" id="1.10.357.10">
    <property type="entry name" value="Tetracycline Repressor, domain 2"/>
    <property type="match status" value="1"/>
</dbReference>
<dbReference type="Proteomes" id="UP000306740">
    <property type="component" value="Unassembled WGS sequence"/>
</dbReference>
<proteinExistence type="predicted"/>
<dbReference type="SUPFAM" id="SSF48498">
    <property type="entry name" value="Tetracyclin repressor-like, C-terminal domain"/>
    <property type="match status" value="1"/>
</dbReference>
<dbReference type="InterPro" id="IPR036271">
    <property type="entry name" value="Tet_transcr_reg_TetR-rel_C_sf"/>
</dbReference>
<dbReference type="GO" id="GO:0003700">
    <property type="term" value="F:DNA-binding transcription factor activity"/>
    <property type="evidence" value="ECO:0007669"/>
    <property type="project" value="TreeGrafter"/>
</dbReference>
<feature type="domain" description="HTH tetR-type" evidence="5">
    <location>
        <begin position="29"/>
        <end position="87"/>
    </location>
</feature>
<dbReference type="InterPro" id="IPR009057">
    <property type="entry name" value="Homeodomain-like_sf"/>
</dbReference>
<protein>
    <submittedName>
        <fullName evidence="7">Helix-turn-helix transcriptional regulator</fullName>
    </submittedName>
</protein>